<dbReference type="PANTHER" id="PTHR23015">
    <property type="entry name" value="UNCHARACTERIZED C.ELEGANS PROTEIN"/>
    <property type="match status" value="1"/>
</dbReference>
<gene>
    <name evidence="3 5" type="primary">fbxa-128</name>
    <name evidence="3" type="ORF">CELE_Y47D3A.2</name>
    <name evidence="5" type="ORF">Y47D3A.2</name>
</gene>
<dbReference type="FunCoup" id="Q9U2D3">
    <property type="interactions" value="233"/>
</dbReference>
<dbReference type="PaxDb" id="6239-Y47D3A.2"/>
<evidence type="ECO:0000313" key="5">
    <source>
        <dbReference type="WormBase" id="Y47D3A.2"/>
    </source>
</evidence>
<organism evidence="3 4">
    <name type="scientific">Caenorhabditis elegans</name>
    <dbReference type="NCBI Taxonomy" id="6239"/>
    <lineage>
        <taxon>Eukaryota</taxon>
        <taxon>Metazoa</taxon>
        <taxon>Ecdysozoa</taxon>
        <taxon>Nematoda</taxon>
        <taxon>Chromadorea</taxon>
        <taxon>Rhabditida</taxon>
        <taxon>Rhabditina</taxon>
        <taxon>Rhabditomorpha</taxon>
        <taxon>Rhabditoidea</taxon>
        <taxon>Rhabditidae</taxon>
        <taxon>Peloderinae</taxon>
        <taxon>Caenorhabditis</taxon>
    </lineage>
</organism>
<dbReference type="Bgee" id="WBGene00012923">
    <property type="expression patterns" value="Expressed in material anatomical entity and 4 other cell types or tissues"/>
</dbReference>
<dbReference type="AGR" id="WB:WBGene00012923"/>
<dbReference type="InterPro" id="IPR002900">
    <property type="entry name" value="DUF38/FTH_CAE_spp"/>
</dbReference>
<evidence type="ECO:0007829" key="6">
    <source>
        <dbReference type="PeptideAtlas" id="Q9U2D3"/>
    </source>
</evidence>
<accession>Q9U2D3</accession>
<dbReference type="InterPro" id="IPR040161">
    <property type="entry name" value="FB224"/>
</dbReference>
<dbReference type="HOGENOM" id="CLU_922072_0_0_1"/>
<evidence type="ECO:0000259" key="2">
    <source>
        <dbReference type="Pfam" id="PF01827"/>
    </source>
</evidence>
<proteinExistence type="evidence at protein level"/>
<dbReference type="CTD" id="189975"/>
<dbReference type="PIR" id="T31535">
    <property type="entry name" value="T31535"/>
</dbReference>
<protein>
    <submittedName>
        <fullName evidence="3">DUF38 domain-containing protein</fullName>
    </submittedName>
</protein>
<dbReference type="Proteomes" id="UP000001940">
    <property type="component" value="Chromosome III"/>
</dbReference>
<feature type="domain" description="DUF38" evidence="2">
    <location>
        <begin position="139"/>
        <end position="264"/>
    </location>
</feature>
<dbReference type="GeneID" id="189975"/>
<name>Q9U2D3_CAEEL</name>
<evidence type="ECO:0000313" key="3">
    <source>
        <dbReference type="EMBL" id="CAB55092.1"/>
    </source>
</evidence>
<evidence type="ECO:0000256" key="1">
    <source>
        <dbReference type="SAM" id="MobiDB-lite"/>
    </source>
</evidence>
<dbReference type="PANTHER" id="PTHR23015:SF4">
    <property type="entry name" value="DUF38 DOMAIN-CONTAINING PROTEIN-RELATED"/>
    <property type="match status" value="1"/>
</dbReference>
<dbReference type="PeptideAtlas" id="Q9U2D3"/>
<dbReference type="PhylomeDB" id="Q9U2D3"/>
<dbReference type="AlphaFoldDB" id="Q9U2D3"/>
<reference evidence="3 4" key="1">
    <citation type="journal article" date="1998" name="Science">
        <title>Genome sequence of the nematode C. elegans: a platform for investigating biology.</title>
        <authorList>
            <consortium name="The C. elegans sequencing consortium"/>
            <person name="Sulson J.E."/>
            <person name="Waterston R."/>
        </authorList>
    </citation>
    <scope>NUCLEOTIDE SEQUENCE [LARGE SCALE GENOMIC DNA]</scope>
    <source>
        <strain evidence="3 4">Bristol N2</strain>
    </source>
</reference>
<dbReference type="STRING" id="6239.Y47D3A.2.1"/>
<dbReference type="UCSC" id="Y47D3A.2">
    <property type="organism name" value="c. elegans"/>
</dbReference>
<dbReference type="RefSeq" id="NP_499435.1">
    <property type="nucleotide sequence ID" value="NM_067034.5"/>
</dbReference>
<dbReference type="IntAct" id="Q9U2D3">
    <property type="interactions" value="1"/>
</dbReference>
<dbReference type="EMBL" id="BX284603">
    <property type="protein sequence ID" value="CAB55092.1"/>
    <property type="molecule type" value="Genomic_DNA"/>
</dbReference>
<dbReference type="InParanoid" id="Q9U2D3"/>
<dbReference type="KEGG" id="cel:CELE_Y47D3A.2"/>
<dbReference type="Pfam" id="PF01827">
    <property type="entry name" value="FTH"/>
    <property type="match status" value="1"/>
</dbReference>
<keyword evidence="4" id="KW-1185">Reference proteome</keyword>
<dbReference type="WormBase" id="Y47D3A.2">
    <property type="protein sequence ID" value="CE24332"/>
    <property type="gene ID" value="WBGene00012923"/>
    <property type="gene designation" value="fbxa-128"/>
</dbReference>
<sequence>MEPSTSVNQSGNQESGTQYPSTTPKLLRYFICMNSVDSKRIAIRILNDVPKLFIGASCSHRKGAGALVYKSVENGCIVEFGTEQRFVEGGNSFKLAFDDLEEVIRFFKYSLESLEVLLDEKVGMENRNLCISSILGGLSMHVSSLSLRGLSSKEMMLIISKCESGVLESIHLGNCNMLCSLNEICQLEQWKMTKSLNAHGGKFSVDSIQHLFHFTEFTITLDTLSTEDAINVRDVLVKSSNFLHCYIHLPFLNIQEIATIFKPDFSNHSAETFTMTLKETVNEFIIDMSPYHFKITNILHSF</sequence>
<evidence type="ECO:0000313" key="4">
    <source>
        <dbReference type="Proteomes" id="UP000001940"/>
    </source>
</evidence>
<keyword evidence="6" id="KW-1267">Proteomics identification</keyword>
<feature type="region of interest" description="Disordered" evidence="1">
    <location>
        <begin position="1"/>
        <end position="20"/>
    </location>
</feature>